<keyword evidence="2" id="KW-0449">Lipoprotein</keyword>
<name>A0A1M5JMW5_9FIRM</name>
<dbReference type="InterPro" id="IPR019076">
    <property type="entry name" value="Spore_lipoprot_YhcN/YlaJ-like"/>
</dbReference>
<dbReference type="AlphaFoldDB" id="A0A1M5JMW5"/>
<accession>A0A1M5JMW5</accession>
<protein>
    <submittedName>
        <fullName evidence="2">Sporulation lipoprotein, YhcN/YlaJ family</fullName>
    </submittedName>
</protein>
<keyword evidence="3" id="KW-1185">Reference proteome</keyword>
<dbReference type="Proteomes" id="UP000242329">
    <property type="component" value="Unassembled WGS sequence"/>
</dbReference>
<dbReference type="Pfam" id="PF09580">
    <property type="entry name" value="Spore_YhcN_YlaJ"/>
    <property type="match status" value="1"/>
</dbReference>
<evidence type="ECO:0000313" key="3">
    <source>
        <dbReference type="Proteomes" id="UP000242329"/>
    </source>
</evidence>
<feature type="region of interest" description="Disordered" evidence="1">
    <location>
        <begin position="32"/>
        <end position="52"/>
    </location>
</feature>
<evidence type="ECO:0000313" key="2">
    <source>
        <dbReference type="EMBL" id="SHG41917.1"/>
    </source>
</evidence>
<dbReference type="STRING" id="1123382.SAMN02745221_00152"/>
<reference evidence="3" key="1">
    <citation type="submission" date="2016-11" db="EMBL/GenBank/DDBJ databases">
        <authorList>
            <person name="Varghese N."/>
            <person name="Submissions S."/>
        </authorList>
    </citation>
    <scope>NUCLEOTIDE SEQUENCE [LARGE SCALE GENOMIC DNA]</scope>
    <source>
        <strain evidence="3">DSM 11003</strain>
    </source>
</reference>
<evidence type="ECO:0000256" key="1">
    <source>
        <dbReference type="SAM" id="MobiDB-lite"/>
    </source>
</evidence>
<organism evidence="2 3">
    <name type="scientific">Thermosyntropha lipolytica DSM 11003</name>
    <dbReference type="NCBI Taxonomy" id="1123382"/>
    <lineage>
        <taxon>Bacteria</taxon>
        <taxon>Bacillati</taxon>
        <taxon>Bacillota</taxon>
        <taxon>Clostridia</taxon>
        <taxon>Eubacteriales</taxon>
        <taxon>Syntrophomonadaceae</taxon>
        <taxon>Thermosyntropha</taxon>
    </lineage>
</organism>
<sequence length="224" mass="24071">MIKIRKNWLVISILLAFSMIFVVGCQTTAKKPIEPQSNQGTVPRSQNLSTAPGATVLTDAEAKALAKKLARMADNVAGVQKATVVVTEGTGTTPVANQPRTGVTTINNDRFNGMTNNTGTAPGGRMIAGPTGANTRGIVVMVGLDVDRSMINNTAEMERLKTKVANKLLRADNRISRVYVTTDPELVKRIKNTAADILEGKPLSRMKSDLNELMDRMKGESSAF</sequence>
<dbReference type="EMBL" id="FQWY01000003">
    <property type="protein sequence ID" value="SHG41917.1"/>
    <property type="molecule type" value="Genomic_DNA"/>
</dbReference>
<gene>
    <name evidence="2" type="ORF">SAMN02745221_00152</name>
</gene>
<proteinExistence type="predicted"/>
<dbReference type="PROSITE" id="PS51257">
    <property type="entry name" value="PROKAR_LIPOPROTEIN"/>
    <property type="match status" value="1"/>
</dbReference>